<dbReference type="OrthoDB" id="5329488at2759"/>
<accession>A0A3N4LIS1</accession>
<keyword evidence="1" id="KW-0472">Membrane</keyword>
<protein>
    <submittedName>
        <fullName evidence="2">Uncharacterized protein</fullName>
    </submittedName>
</protein>
<dbReference type="PANTHER" id="PTHR34992:SF10">
    <property type="entry name" value="COPPER ACQUISITION FACTOR BIM1-LIKE DOMAIN-CONTAINING PROTEIN"/>
    <property type="match status" value="1"/>
</dbReference>
<evidence type="ECO:0000256" key="1">
    <source>
        <dbReference type="SAM" id="Phobius"/>
    </source>
</evidence>
<feature type="transmembrane region" description="Helical" evidence="1">
    <location>
        <begin position="16"/>
        <end position="34"/>
    </location>
</feature>
<keyword evidence="1" id="KW-1133">Transmembrane helix</keyword>
<name>A0A3N4LIS1_9PEZI</name>
<keyword evidence="3" id="KW-1185">Reference proteome</keyword>
<reference evidence="2 3" key="1">
    <citation type="journal article" date="2018" name="Nat. Ecol. Evol.">
        <title>Pezizomycetes genomes reveal the molecular basis of ectomycorrhizal truffle lifestyle.</title>
        <authorList>
            <person name="Murat C."/>
            <person name="Payen T."/>
            <person name="Noel B."/>
            <person name="Kuo A."/>
            <person name="Morin E."/>
            <person name="Chen J."/>
            <person name="Kohler A."/>
            <person name="Krizsan K."/>
            <person name="Balestrini R."/>
            <person name="Da Silva C."/>
            <person name="Montanini B."/>
            <person name="Hainaut M."/>
            <person name="Levati E."/>
            <person name="Barry K.W."/>
            <person name="Belfiori B."/>
            <person name="Cichocki N."/>
            <person name="Clum A."/>
            <person name="Dockter R.B."/>
            <person name="Fauchery L."/>
            <person name="Guy J."/>
            <person name="Iotti M."/>
            <person name="Le Tacon F."/>
            <person name="Lindquist E.A."/>
            <person name="Lipzen A."/>
            <person name="Malagnac F."/>
            <person name="Mello A."/>
            <person name="Molinier V."/>
            <person name="Miyauchi S."/>
            <person name="Poulain J."/>
            <person name="Riccioni C."/>
            <person name="Rubini A."/>
            <person name="Sitrit Y."/>
            <person name="Splivallo R."/>
            <person name="Traeger S."/>
            <person name="Wang M."/>
            <person name="Zifcakova L."/>
            <person name="Wipf D."/>
            <person name="Zambonelli A."/>
            <person name="Paolocci F."/>
            <person name="Nowrousian M."/>
            <person name="Ottonello S."/>
            <person name="Baldrian P."/>
            <person name="Spatafora J.W."/>
            <person name="Henrissat B."/>
            <person name="Nagy L.G."/>
            <person name="Aury J.M."/>
            <person name="Wincker P."/>
            <person name="Grigoriev I.V."/>
            <person name="Bonfante P."/>
            <person name="Martin F.M."/>
        </authorList>
    </citation>
    <scope>NUCLEOTIDE SEQUENCE [LARGE SCALE GENOMIC DNA]</scope>
    <source>
        <strain evidence="2 3">ATCC MYA-4762</strain>
    </source>
</reference>
<evidence type="ECO:0000313" key="2">
    <source>
        <dbReference type="EMBL" id="RPB20541.1"/>
    </source>
</evidence>
<dbReference type="STRING" id="1051890.A0A3N4LIS1"/>
<gene>
    <name evidence="2" type="ORF">L211DRAFT_841629</name>
</gene>
<dbReference type="EMBL" id="ML121570">
    <property type="protein sequence ID" value="RPB20541.1"/>
    <property type="molecule type" value="Genomic_DNA"/>
</dbReference>
<keyword evidence="1" id="KW-0812">Transmembrane</keyword>
<dbReference type="AlphaFoldDB" id="A0A3N4LIS1"/>
<sequence length="165" mass="18025">MSIANVSVSSIRTQNVLRVLLAILLLLILLYSGWRGNTLKDDMHLNRTKWPMNGGNIQIIPGWNAGQPTAFFYVNMGYGNNPANHSNPMAGLKPGDNVTIQVIQVALHGCADVTLVETAAEADSMVDRCENSTTIGFNQVYSIRSKRLALVVAVVWGVWLVEGML</sequence>
<dbReference type="Proteomes" id="UP000267821">
    <property type="component" value="Unassembled WGS sequence"/>
</dbReference>
<organism evidence="2 3">
    <name type="scientific">Terfezia boudieri ATCC MYA-4762</name>
    <dbReference type="NCBI Taxonomy" id="1051890"/>
    <lineage>
        <taxon>Eukaryota</taxon>
        <taxon>Fungi</taxon>
        <taxon>Dikarya</taxon>
        <taxon>Ascomycota</taxon>
        <taxon>Pezizomycotina</taxon>
        <taxon>Pezizomycetes</taxon>
        <taxon>Pezizales</taxon>
        <taxon>Pezizaceae</taxon>
        <taxon>Terfezia</taxon>
    </lineage>
</organism>
<dbReference type="PANTHER" id="PTHR34992">
    <property type="entry name" value="HYPHAL ANASTAMOSIS-7 PROTEIN"/>
    <property type="match status" value="1"/>
</dbReference>
<dbReference type="InParanoid" id="A0A3N4LIS1"/>
<evidence type="ECO:0000313" key="3">
    <source>
        <dbReference type="Proteomes" id="UP000267821"/>
    </source>
</evidence>
<proteinExistence type="predicted"/>
<dbReference type="InterPro" id="IPR046936">
    <property type="entry name" value="BIM1-like"/>
</dbReference>